<gene>
    <name evidence="3" type="ORF">ABVK25_008424</name>
</gene>
<feature type="region of interest" description="Disordered" evidence="1">
    <location>
        <begin position="767"/>
        <end position="841"/>
    </location>
</feature>
<dbReference type="Gene3D" id="4.10.60.10">
    <property type="entry name" value="Zinc finger, CCHC-type"/>
    <property type="match status" value="1"/>
</dbReference>
<feature type="region of interest" description="Disordered" evidence="1">
    <location>
        <begin position="607"/>
        <end position="650"/>
    </location>
</feature>
<feature type="compositionally biased region" description="Polar residues" evidence="1">
    <location>
        <begin position="626"/>
        <end position="641"/>
    </location>
</feature>
<evidence type="ECO:0000313" key="4">
    <source>
        <dbReference type="Proteomes" id="UP001590951"/>
    </source>
</evidence>
<dbReference type="Gene3D" id="2.30.30.190">
    <property type="entry name" value="CAP Gly-rich-like domain"/>
    <property type="match status" value="1"/>
</dbReference>
<feature type="region of interest" description="Disordered" evidence="1">
    <location>
        <begin position="688"/>
        <end position="746"/>
    </location>
</feature>
<feature type="compositionally biased region" description="Polar residues" evidence="1">
    <location>
        <begin position="767"/>
        <end position="776"/>
    </location>
</feature>
<feature type="compositionally biased region" description="Polar residues" evidence="1">
    <location>
        <begin position="24"/>
        <end position="43"/>
    </location>
</feature>
<dbReference type="Proteomes" id="UP001590951">
    <property type="component" value="Unassembled WGS sequence"/>
</dbReference>
<dbReference type="SUPFAM" id="SSF74924">
    <property type="entry name" value="Cap-Gly domain"/>
    <property type="match status" value="1"/>
</dbReference>
<dbReference type="Pfam" id="PF01302">
    <property type="entry name" value="CAP_GLY"/>
    <property type="match status" value="1"/>
</dbReference>
<feature type="region of interest" description="Disordered" evidence="1">
    <location>
        <begin position="554"/>
        <end position="591"/>
    </location>
</feature>
<feature type="compositionally biased region" description="Low complexity" evidence="1">
    <location>
        <begin position="700"/>
        <end position="711"/>
    </location>
</feature>
<evidence type="ECO:0000256" key="1">
    <source>
        <dbReference type="SAM" id="MobiDB-lite"/>
    </source>
</evidence>
<feature type="region of interest" description="Disordered" evidence="1">
    <location>
        <begin position="1"/>
        <end position="105"/>
    </location>
</feature>
<protein>
    <recommendedName>
        <fullName evidence="2">CAP-Gly domain-containing protein</fullName>
    </recommendedName>
</protein>
<feature type="compositionally biased region" description="Polar residues" evidence="1">
    <location>
        <begin position="94"/>
        <end position="103"/>
    </location>
</feature>
<evidence type="ECO:0000313" key="3">
    <source>
        <dbReference type="EMBL" id="KAL2051372.1"/>
    </source>
</evidence>
<dbReference type="InterPro" id="IPR000938">
    <property type="entry name" value="CAP-Gly_domain"/>
</dbReference>
<dbReference type="EMBL" id="JBHFEH010000036">
    <property type="protein sequence ID" value="KAL2051372.1"/>
    <property type="molecule type" value="Genomic_DNA"/>
</dbReference>
<dbReference type="PANTHER" id="PTHR18916:SF83">
    <property type="entry name" value="TIP ELONGATION PROTEIN 1"/>
    <property type="match status" value="1"/>
</dbReference>
<feature type="compositionally biased region" description="Polar residues" evidence="1">
    <location>
        <begin position="51"/>
        <end position="67"/>
    </location>
</feature>
<organism evidence="3 4">
    <name type="scientific">Lepraria finkii</name>
    <dbReference type="NCBI Taxonomy" id="1340010"/>
    <lineage>
        <taxon>Eukaryota</taxon>
        <taxon>Fungi</taxon>
        <taxon>Dikarya</taxon>
        <taxon>Ascomycota</taxon>
        <taxon>Pezizomycotina</taxon>
        <taxon>Lecanoromycetes</taxon>
        <taxon>OSLEUM clade</taxon>
        <taxon>Lecanoromycetidae</taxon>
        <taxon>Lecanorales</taxon>
        <taxon>Lecanorineae</taxon>
        <taxon>Stereocaulaceae</taxon>
        <taxon>Lepraria</taxon>
    </lineage>
</organism>
<keyword evidence="4" id="KW-1185">Reference proteome</keyword>
<feature type="compositionally biased region" description="Polar residues" evidence="1">
    <location>
        <begin position="369"/>
        <end position="380"/>
    </location>
</feature>
<dbReference type="SMART" id="SM01052">
    <property type="entry name" value="CAP_GLY"/>
    <property type="match status" value="1"/>
</dbReference>
<dbReference type="Gene3D" id="1.10.287.1490">
    <property type="match status" value="1"/>
</dbReference>
<feature type="compositionally biased region" description="Basic and acidic residues" evidence="1">
    <location>
        <begin position="777"/>
        <end position="792"/>
    </location>
</feature>
<reference evidence="3 4" key="1">
    <citation type="submission" date="2024-09" db="EMBL/GenBank/DDBJ databases">
        <title>Rethinking Asexuality: The Enigmatic Case of Functional Sexual Genes in Lepraria (Stereocaulaceae).</title>
        <authorList>
            <person name="Doellman M."/>
            <person name="Sun Y."/>
            <person name="Barcenas-Pena A."/>
            <person name="Lumbsch H.T."/>
            <person name="Grewe F."/>
        </authorList>
    </citation>
    <scope>NUCLEOTIDE SEQUENCE [LARGE SCALE GENOMIC DNA]</scope>
    <source>
        <strain evidence="3 4">Grewe 0041</strain>
    </source>
</reference>
<dbReference type="InterPro" id="IPR036859">
    <property type="entry name" value="CAP-Gly_dom_sf"/>
</dbReference>
<comment type="caution">
    <text evidence="3">The sequence shown here is derived from an EMBL/GenBank/DDBJ whole genome shotgun (WGS) entry which is preliminary data.</text>
</comment>
<dbReference type="PROSITE" id="PS50245">
    <property type="entry name" value="CAP_GLY_2"/>
    <property type="match status" value="1"/>
</dbReference>
<feature type="compositionally biased region" description="Basic and acidic residues" evidence="1">
    <location>
        <begin position="554"/>
        <end position="564"/>
    </location>
</feature>
<feature type="compositionally biased region" description="Basic and acidic residues" evidence="1">
    <location>
        <begin position="717"/>
        <end position="732"/>
    </location>
</feature>
<feature type="domain" description="CAP-Gly" evidence="2">
    <location>
        <begin position="142"/>
        <end position="188"/>
    </location>
</feature>
<dbReference type="PANTHER" id="PTHR18916">
    <property type="entry name" value="DYNACTIN 1-RELATED MICROTUBULE-BINDING"/>
    <property type="match status" value="1"/>
</dbReference>
<feature type="compositionally biased region" description="Polar residues" evidence="1">
    <location>
        <begin position="200"/>
        <end position="244"/>
    </location>
</feature>
<accession>A0ABR4B0E2</accession>
<name>A0ABR4B0E2_9LECA</name>
<evidence type="ECO:0000259" key="2">
    <source>
        <dbReference type="PROSITE" id="PS50245"/>
    </source>
</evidence>
<sequence>MRLLDPMATPTPRRSLGRPFPSLGKSTSITTSSPNLASSSVTSKPPPLPISQPSTRRPSASGASTRKASLGHLPPAGLSIIANGKENHTPVSEAGSSPFTMNPSKPVISRTVSDDRNGNQNLDVGDIVDVPGSMHGTVKFIGEVKGKKGHFAGVELSKEFASRGKNDGDVDGVRYFTTSIRGAGIFLPSNKAYKRLSPSISSGSMPLTPDTPSQDSYSLGSRTDTKINTPTASSTTSKFSQSVGPNRARSPDFKPKQRPSLPRPESPLRKAQNAAATPTARPSIGAPKLSKSVIGGPRYAPSPTPAKFGGSVRGFKDGDPGKRIGITKPAPKTPTSARPQSRSDSRLGPEAMFDEDVDDTPIGVAKTSYPAQQRQQPVSNQDKEVRRLRAELEDRDRQLDKQTADLEEMQSSVAELQMVTPKHNSAGTMRSRGSGIDELDASQLRALVREKNEKIAMLTSDFDTHRAQFRNTIDSLERTSDETNRIYEHKVEELTQQIRDLQDRGDDVESVAQQLKQLEELVQELEEGLEDARRGEAEARGEVEFLRGEVERTRSELRREREKAAAALKGAGATMEGSFSPGGSSREVEQRDDEIRGLKAIIHSLSRDAVPDVGSPKHGSRRLSKQRQSGLSQANGDSDTQLAEERQTREKLEREIKELEGLVDRKAYREEELEQEIMRLRKLNGHVSASSNDYSEKTALPNNSNHPPNLSETSSNDWRDQQSQEVKQRGGHVDSMPESDSHSTMTDSSTLYCEMCETLGHEIFTCPNINGDSTPQPDHRPDSSHRTGRDVIAEGLKGLSGNTNDYPPPLSPARSPDTKSPAATPRAMMTNPMDQGPVAGKKSGVVDLERWCALCERDGHESVDCPFEDMY</sequence>
<proteinExistence type="predicted"/>
<feature type="region of interest" description="Disordered" evidence="1">
    <location>
        <begin position="200"/>
        <end position="384"/>
    </location>
</feature>